<reference evidence="7 8" key="1">
    <citation type="submission" date="2019-02" db="EMBL/GenBank/DDBJ databases">
        <title>Deep-cultivation of Planctomycetes and their phenomic and genomic characterization uncovers novel biology.</title>
        <authorList>
            <person name="Wiegand S."/>
            <person name="Jogler M."/>
            <person name="Boedeker C."/>
            <person name="Pinto D."/>
            <person name="Vollmers J."/>
            <person name="Rivas-Marin E."/>
            <person name="Kohn T."/>
            <person name="Peeters S.H."/>
            <person name="Heuer A."/>
            <person name="Rast P."/>
            <person name="Oberbeckmann S."/>
            <person name="Bunk B."/>
            <person name="Jeske O."/>
            <person name="Meyerdierks A."/>
            <person name="Storesund J.E."/>
            <person name="Kallscheuer N."/>
            <person name="Luecker S."/>
            <person name="Lage O.M."/>
            <person name="Pohl T."/>
            <person name="Merkel B.J."/>
            <person name="Hornburger P."/>
            <person name="Mueller R.-W."/>
            <person name="Bruemmer F."/>
            <person name="Labrenz M."/>
            <person name="Spormann A.M."/>
            <person name="Op den Camp H."/>
            <person name="Overmann J."/>
            <person name="Amann R."/>
            <person name="Jetten M.S.M."/>
            <person name="Mascher T."/>
            <person name="Medema M.H."/>
            <person name="Devos D.P."/>
            <person name="Kaster A.-K."/>
            <person name="Ovreas L."/>
            <person name="Rohde M."/>
            <person name="Galperin M.Y."/>
            <person name="Jogler C."/>
        </authorList>
    </citation>
    <scope>NUCLEOTIDE SEQUENCE [LARGE SCALE GENOMIC DNA]</scope>
    <source>
        <strain evidence="7 8">Mal33</strain>
    </source>
</reference>
<evidence type="ECO:0000256" key="1">
    <source>
        <dbReference type="ARBA" id="ARBA00005709"/>
    </source>
</evidence>
<dbReference type="InterPro" id="IPR001029">
    <property type="entry name" value="Flagellin_N"/>
</dbReference>
<evidence type="ECO:0000256" key="4">
    <source>
        <dbReference type="RuleBase" id="RU362073"/>
    </source>
</evidence>
<gene>
    <name evidence="7" type="primary">fliC</name>
    <name evidence="7" type="ORF">Mal33_44790</name>
</gene>
<dbReference type="Gene3D" id="6.10.10.10">
    <property type="entry name" value="Flagellar export chaperone, C-terminal domain"/>
    <property type="match status" value="1"/>
</dbReference>
<keyword evidence="7" id="KW-0282">Flagellum</keyword>
<evidence type="ECO:0000259" key="6">
    <source>
        <dbReference type="Pfam" id="PF00700"/>
    </source>
</evidence>
<feature type="domain" description="Flagellin N-terminal" evidence="5">
    <location>
        <begin position="4"/>
        <end position="141"/>
    </location>
</feature>
<evidence type="ECO:0000256" key="3">
    <source>
        <dbReference type="ARBA" id="ARBA00023143"/>
    </source>
</evidence>
<evidence type="ECO:0000313" key="7">
    <source>
        <dbReference type="EMBL" id="QDV58456.1"/>
    </source>
</evidence>
<dbReference type="Gene3D" id="1.20.1330.10">
    <property type="entry name" value="f41 fragment of flagellin, N-terminal domain"/>
    <property type="match status" value="1"/>
</dbReference>
<dbReference type="PANTHER" id="PTHR42792:SF2">
    <property type="entry name" value="FLAGELLIN"/>
    <property type="match status" value="1"/>
</dbReference>
<dbReference type="GO" id="GO:0009288">
    <property type="term" value="C:bacterial-type flagellum"/>
    <property type="evidence" value="ECO:0007669"/>
    <property type="project" value="UniProtKB-SubCell"/>
</dbReference>
<keyword evidence="7" id="KW-0966">Cell projection</keyword>
<protein>
    <recommendedName>
        <fullName evidence="4">Flagellin</fullName>
    </recommendedName>
</protein>
<dbReference type="PANTHER" id="PTHR42792">
    <property type="entry name" value="FLAGELLIN"/>
    <property type="match status" value="1"/>
</dbReference>
<dbReference type="InterPro" id="IPR010810">
    <property type="entry name" value="Flagellin_hook_IN_motif"/>
</dbReference>
<dbReference type="Pfam" id="PF07196">
    <property type="entry name" value="Flagellin_IN"/>
    <property type="match status" value="1"/>
</dbReference>
<comment type="similarity">
    <text evidence="1 4">Belongs to the bacterial flagellin family.</text>
</comment>
<comment type="function">
    <text evidence="4">Flagellin is the subunit protein which polymerizes to form the filaments of bacterial flagella.</text>
</comment>
<dbReference type="InterPro" id="IPR046358">
    <property type="entry name" value="Flagellin_C"/>
</dbReference>
<dbReference type="EMBL" id="CP036318">
    <property type="protein sequence ID" value="QDV58456.1"/>
    <property type="molecule type" value="Genomic_DNA"/>
</dbReference>
<dbReference type="PRINTS" id="PR00207">
    <property type="entry name" value="FLAGELLIN"/>
</dbReference>
<evidence type="ECO:0000256" key="2">
    <source>
        <dbReference type="ARBA" id="ARBA00022525"/>
    </source>
</evidence>
<dbReference type="GO" id="GO:0005576">
    <property type="term" value="C:extracellular region"/>
    <property type="evidence" value="ECO:0007669"/>
    <property type="project" value="UniProtKB-SubCell"/>
</dbReference>
<proteinExistence type="inferred from homology"/>
<evidence type="ECO:0000313" key="8">
    <source>
        <dbReference type="Proteomes" id="UP000316770"/>
    </source>
</evidence>
<accession>A0A518IZD7</accession>
<sequence>MTRINTNVPSLVAQNRLQSSNGDLQEALTRLSTGLRINSGSDDPAGLIASEALRSEITSLNKAVSNTERANQIIATADSALGQVSTLLNDVRGLVVEAANSGALSPDEIAANQLQVDSSLEAINRISQTTTFQGRKLLDGSLDFLTSGTSNFNKIENIQIDQANLGNLGKIQVDVSVQEAASQASVKIDNVPASGAGTGKITLTNSTGAADEAKTGTLETAGGADFTVDVLDGSSLDGIAGNDLTVDIKSGETTALTQATTAVKSLGGGGSFTISAKEGGALDGGLGNDATVLFAAGNTATAQAESAGFDVNGVTGAFTVSAKAGGAFDGTAGNALTVEIVSGTPASGAASIAEAAGVVTITVDDTVGVTLEDIQAALAADPDFEFNIAEGNEEVVFRSDGSDDTAPIALNGGTAGANAAALVSRTGDALTITVNSLADQTLTDIKAALEADDQFNDDFKIQLGSAGTDVFASSGTGDDDASAQAFTGGTNAAAEVSFADGKLSITVDNTTAQNLSAIQAALDASTTLLDGTDTFSDLFAVTVNADNVFAVDGTDDIEDEAFSGGTGSTATDEITITTPQGVEFNGTITIDSSGDTGGAVTASVDENNNITITVDDDSDTDLADIIAAIENDLTGYSAELTTNDGDGILHIADDSIATTEIEDADDGGITADVVFELAGSTGSEVFNISAGTTLDQLISQINLVSEATGVTAVANGTTLELNSSEYGSKSFVDLKVIEEGENGTFGAVVNEGARATGTDVKAKVNGVDASGDGNKLTINTGTLDLNMSVEADYVGSIEFDINGGGALFQLGSQVVANQQARIGIGSVNTAQLGGVSGKLFELGEGGRAALGTDPTAAAAIVDEAIDQVTGLRGRLGAFQRTTIESNLVSLNDTVANLQEAESSIRDADFAAESARLTRAQILVQSGTSVLSLANQNPQNVLSLLG</sequence>
<dbReference type="AlphaFoldDB" id="A0A518IZD7"/>
<keyword evidence="2 4" id="KW-0964">Secreted</keyword>
<name>A0A518IZD7_9BACT</name>
<comment type="subcellular location">
    <subcellularLocation>
        <location evidence="4">Secreted</location>
    </subcellularLocation>
    <subcellularLocation>
        <location evidence="4">Bacterial flagellum</location>
    </subcellularLocation>
</comment>
<dbReference type="InterPro" id="IPR001492">
    <property type="entry name" value="Flagellin"/>
</dbReference>
<keyword evidence="3 4" id="KW-0975">Bacterial flagellum</keyword>
<dbReference type="SUPFAM" id="SSF64518">
    <property type="entry name" value="Phase 1 flagellin"/>
    <property type="match status" value="2"/>
</dbReference>
<feature type="domain" description="Flagellin C-terminal" evidence="6">
    <location>
        <begin position="860"/>
        <end position="944"/>
    </location>
</feature>
<dbReference type="Proteomes" id="UP000316770">
    <property type="component" value="Chromosome"/>
</dbReference>
<dbReference type="GO" id="GO:0005198">
    <property type="term" value="F:structural molecule activity"/>
    <property type="evidence" value="ECO:0007669"/>
    <property type="project" value="UniProtKB-UniRule"/>
</dbReference>
<dbReference type="Pfam" id="PF00700">
    <property type="entry name" value="Flagellin_C"/>
    <property type="match status" value="1"/>
</dbReference>
<keyword evidence="8" id="KW-1185">Reference proteome</keyword>
<dbReference type="InterPro" id="IPR042187">
    <property type="entry name" value="Flagellin_C_sub2"/>
</dbReference>
<evidence type="ECO:0000259" key="5">
    <source>
        <dbReference type="Pfam" id="PF00669"/>
    </source>
</evidence>
<dbReference type="Pfam" id="PF00669">
    <property type="entry name" value="Flagellin_N"/>
    <property type="match status" value="1"/>
</dbReference>
<organism evidence="7 8">
    <name type="scientific">Rosistilla oblonga</name>
    <dbReference type="NCBI Taxonomy" id="2527990"/>
    <lineage>
        <taxon>Bacteria</taxon>
        <taxon>Pseudomonadati</taxon>
        <taxon>Planctomycetota</taxon>
        <taxon>Planctomycetia</taxon>
        <taxon>Pirellulales</taxon>
        <taxon>Pirellulaceae</taxon>
        <taxon>Rosistilla</taxon>
    </lineage>
</organism>
<keyword evidence="7" id="KW-0969">Cilium</keyword>